<keyword evidence="1" id="KW-0812">Transmembrane</keyword>
<dbReference type="EMBL" id="VOBR01000017">
    <property type="protein sequence ID" value="TWP49025.1"/>
    <property type="molecule type" value="Genomic_DNA"/>
</dbReference>
<protein>
    <submittedName>
        <fullName evidence="2">Uncharacterized protein</fullName>
    </submittedName>
</protein>
<comment type="caution">
    <text evidence="2">The sequence shown here is derived from an EMBL/GenBank/DDBJ whole genome shotgun (WGS) entry which is preliminary data.</text>
</comment>
<proteinExistence type="predicted"/>
<reference evidence="2 3" key="1">
    <citation type="submission" date="2019-07" db="EMBL/GenBank/DDBJ databases">
        <title>Lentzea xizangensis sp. nov., isolated from Qinghai-Tibetan Plateau Soils.</title>
        <authorList>
            <person name="Huang J."/>
        </authorList>
    </citation>
    <scope>NUCLEOTIDE SEQUENCE [LARGE SCALE GENOMIC DNA]</scope>
    <source>
        <strain evidence="2 3">FXJ1.1311</strain>
    </source>
</reference>
<evidence type="ECO:0000313" key="3">
    <source>
        <dbReference type="Proteomes" id="UP000316639"/>
    </source>
</evidence>
<keyword evidence="1" id="KW-0472">Membrane</keyword>
<evidence type="ECO:0000313" key="2">
    <source>
        <dbReference type="EMBL" id="TWP49025.1"/>
    </source>
</evidence>
<accession>A0A563EP90</accession>
<name>A0A563EP90_9PSEU</name>
<keyword evidence="1" id="KW-1133">Transmembrane helix</keyword>
<dbReference type="Proteomes" id="UP000316639">
    <property type="component" value="Unassembled WGS sequence"/>
</dbReference>
<gene>
    <name evidence="2" type="ORF">FKR81_25440</name>
</gene>
<dbReference type="RefSeq" id="WP_146355162.1">
    <property type="nucleotide sequence ID" value="NZ_VOBR01000017.1"/>
</dbReference>
<keyword evidence="3" id="KW-1185">Reference proteome</keyword>
<evidence type="ECO:0000256" key="1">
    <source>
        <dbReference type="SAM" id="Phobius"/>
    </source>
</evidence>
<feature type="transmembrane region" description="Helical" evidence="1">
    <location>
        <begin position="32"/>
        <end position="55"/>
    </location>
</feature>
<sequence length="139" mass="15700">MPGVAEVLKRTPVRLRFSYRVPGREMTGPTKALVWTLYALIFPISLPLLALVYGVGRRTYVHADNDEAMAVQWARANDDDEHMWLLVTDHDMRLVKRATITAWQGQAEVTHRGWGAGVRLPFEDGSSVVVPVKAFEEVR</sequence>
<dbReference type="AlphaFoldDB" id="A0A563EP90"/>
<organism evidence="2 3">
    <name type="scientific">Lentzea tibetensis</name>
    <dbReference type="NCBI Taxonomy" id="2591470"/>
    <lineage>
        <taxon>Bacteria</taxon>
        <taxon>Bacillati</taxon>
        <taxon>Actinomycetota</taxon>
        <taxon>Actinomycetes</taxon>
        <taxon>Pseudonocardiales</taxon>
        <taxon>Pseudonocardiaceae</taxon>
        <taxon>Lentzea</taxon>
    </lineage>
</organism>